<comment type="similarity">
    <text evidence="2">Belongs to the serine/threonine dehydratase family.</text>
</comment>
<dbReference type="OrthoDB" id="7773036at2759"/>
<reference evidence="11" key="1">
    <citation type="submission" date="2025-08" db="UniProtKB">
        <authorList>
            <consortium name="RefSeq"/>
        </authorList>
    </citation>
    <scope>IDENTIFICATION</scope>
    <source>
        <tissue evidence="11">Whole sample</tissue>
    </source>
</reference>
<evidence type="ECO:0000256" key="2">
    <source>
        <dbReference type="ARBA" id="ARBA00010869"/>
    </source>
</evidence>
<sequence>MEEQASEQDVMGQQPLHIVTPTVHSTPLSKCAGFQVYLKLENLQIPGSFKIRGVGNLCQKAANQGCKRVVCASGGNGGLAAAYAARLLNLPSTIVLPTTTPDFVAEKLRDQEAVVEVHGNVWDESNQYALKLAQDPDCLYVHPFDHPDVWEGHESLVVEAKEQLGSPPDVVVASVGGGGLLSGVLQGMQRVGWGHIPVVAMETEGADCLNVSLRQDTVSTIPAITSVAKCLGALTPCTQVFDLCKKHKVISKLCSDKQAIDACLKYADDHRQLVEPACGASLAAVYSGILNDLQAQGQLGPIKSALIVVCGGSSVTLEALDKWKKEFQL</sequence>
<evidence type="ECO:0000256" key="4">
    <source>
        <dbReference type="ARBA" id="ARBA00022898"/>
    </source>
</evidence>
<accession>A0A8B8ESN5</accession>
<dbReference type="GO" id="GO:0006567">
    <property type="term" value="P:L-threonine catabolic process"/>
    <property type="evidence" value="ECO:0007669"/>
    <property type="project" value="TreeGrafter"/>
</dbReference>
<feature type="domain" description="Tryptophan synthase beta chain-like PALP" evidence="9">
    <location>
        <begin position="17"/>
        <end position="311"/>
    </location>
</feature>
<gene>
    <name evidence="11" type="primary">LOC111136419</name>
</gene>
<dbReference type="AlphaFoldDB" id="A0A8B8ESN5"/>
<evidence type="ECO:0000259" key="9">
    <source>
        <dbReference type="Pfam" id="PF00291"/>
    </source>
</evidence>
<organism evidence="10 11">
    <name type="scientific">Crassostrea virginica</name>
    <name type="common">Eastern oyster</name>
    <dbReference type="NCBI Taxonomy" id="6565"/>
    <lineage>
        <taxon>Eukaryota</taxon>
        <taxon>Metazoa</taxon>
        <taxon>Spiralia</taxon>
        <taxon>Lophotrochozoa</taxon>
        <taxon>Mollusca</taxon>
        <taxon>Bivalvia</taxon>
        <taxon>Autobranchia</taxon>
        <taxon>Pteriomorphia</taxon>
        <taxon>Ostreida</taxon>
        <taxon>Ostreoidea</taxon>
        <taxon>Ostreidae</taxon>
        <taxon>Crassostrea</taxon>
    </lineage>
</organism>
<evidence type="ECO:0000313" key="11">
    <source>
        <dbReference type="RefSeq" id="XP_022342965.1"/>
    </source>
</evidence>
<dbReference type="InterPro" id="IPR050147">
    <property type="entry name" value="Ser/Thr_Dehydratase"/>
</dbReference>
<dbReference type="GO" id="GO:0003941">
    <property type="term" value="F:L-serine ammonia-lyase activity"/>
    <property type="evidence" value="ECO:0007669"/>
    <property type="project" value="UniProtKB-EC"/>
</dbReference>
<dbReference type="InterPro" id="IPR036052">
    <property type="entry name" value="TrpB-like_PALP_sf"/>
</dbReference>
<keyword evidence="10" id="KW-1185">Reference proteome</keyword>
<comment type="cofactor">
    <cofactor evidence="1">
        <name>pyridoxal 5'-phosphate</name>
        <dbReference type="ChEBI" id="CHEBI:597326"/>
    </cofactor>
</comment>
<dbReference type="GO" id="GO:0004794">
    <property type="term" value="F:threonine deaminase activity"/>
    <property type="evidence" value="ECO:0007669"/>
    <property type="project" value="TreeGrafter"/>
</dbReference>
<dbReference type="PANTHER" id="PTHR48078:SF2">
    <property type="entry name" value="CATABOLIC L-SERINE_THREONINE DEHYDRATASE"/>
    <property type="match status" value="1"/>
</dbReference>
<proteinExistence type="inferred from homology"/>
<dbReference type="RefSeq" id="XP_022342965.1">
    <property type="nucleotide sequence ID" value="XM_022487257.1"/>
</dbReference>
<dbReference type="SUPFAM" id="SSF53686">
    <property type="entry name" value="Tryptophan synthase beta subunit-like PLP-dependent enzymes"/>
    <property type="match status" value="1"/>
</dbReference>
<comment type="catalytic activity">
    <reaction evidence="8">
        <text>L-serine = pyruvate + NH4(+)</text>
        <dbReference type="Rhea" id="RHEA:19169"/>
        <dbReference type="ChEBI" id="CHEBI:15361"/>
        <dbReference type="ChEBI" id="CHEBI:28938"/>
        <dbReference type="ChEBI" id="CHEBI:33384"/>
        <dbReference type="EC" id="4.3.1.17"/>
    </reaction>
</comment>
<evidence type="ECO:0000256" key="7">
    <source>
        <dbReference type="ARBA" id="ARBA00042605"/>
    </source>
</evidence>
<evidence type="ECO:0000256" key="1">
    <source>
        <dbReference type="ARBA" id="ARBA00001933"/>
    </source>
</evidence>
<dbReference type="GO" id="GO:0006565">
    <property type="term" value="P:L-serine catabolic process"/>
    <property type="evidence" value="ECO:0007669"/>
    <property type="project" value="TreeGrafter"/>
</dbReference>
<evidence type="ECO:0000256" key="6">
    <source>
        <dbReference type="ARBA" id="ARBA00041766"/>
    </source>
</evidence>
<evidence type="ECO:0000256" key="5">
    <source>
        <dbReference type="ARBA" id="ARBA00023239"/>
    </source>
</evidence>
<dbReference type="GeneID" id="111136419"/>
<dbReference type="Proteomes" id="UP000694844">
    <property type="component" value="Chromosome 5"/>
</dbReference>
<dbReference type="PANTHER" id="PTHR48078">
    <property type="entry name" value="THREONINE DEHYDRATASE, MITOCHONDRIAL-RELATED"/>
    <property type="match status" value="1"/>
</dbReference>
<evidence type="ECO:0000256" key="3">
    <source>
        <dbReference type="ARBA" id="ARBA00012093"/>
    </source>
</evidence>
<keyword evidence="4" id="KW-0663">Pyridoxal phosphate</keyword>
<keyword evidence="5" id="KW-0456">Lyase</keyword>
<dbReference type="EC" id="4.3.1.17" evidence="3"/>
<dbReference type="GO" id="GO:0009097">
    <property type="term" value="P:isoleucine biosynthetic process"/>
    <property type="evidence" value="ECO:0007669"/>
    <property type="project" value="TreeGrafter"/>
</dbReference>
<evidence type="ECO:0000313" key="10">
    <source>
        <dbReference type="Proteomes" id="UP000694844"/>
    </source>
</evidence>
<protein>
    <recommendedName>
        <fullName evidence="3">L-serine ammonia-lyase</fullName>
        <ecNumber evidence="3">4.3.1.17</ecNumber>
    </recommendedName>
    <alternativeName>
        <fullName evidence="6">L-serine deaminase</fullName>
    </alternativeName>
    <alternativeName>
        <fullName evidence="7">L-threonine dehydratase</fullName>
    </alternativeName>
</protein>
<dbReference type="InterPro" id="IPR001926">
    <property type="entry name" value="TrpB-like_PALP"/>
</dbReference>
<dbReference type="Pfam" id="PF00291">
    <property type="entry name" value="PALP"/>
    <property type="match status" value="1"/>
</dbReference>
<evidence type="ECO:0000256" key="8">
    <source>
        <dbReference type="ARBA" id="ARBA00049406"/>
    </source>
</evidence>
<dbReference type="Gene3D" id="3.40.50.1100">
    <property type="match status" value="2"/>
</dbReference>
<dbReference type="KEGG" id="cvn:111136419"/>
<name>A0A8B8ESN5_CRAVI</name>